<comment type="caution">
    <text evidence="4">Lacks conserved residue(s) required for the propagation of feature annotation.</text>
</comment>
<feature type="domain" description="Formyl transferase N-terminal" evidence="5">
    <location>
        <begin position="4"/>
        <end position="184"/>
    </location>
</feature>
<comment type="caution">
    <text evidence="6">The sequence shown here is derived from an EMBL/GenBank/DDBJ whole genome shotgun (WGS) entry which is preliminary data.</text>
</comment>
<sequence>MSKKRILIFASGRGSNAEAIHEATIDGRVNGTVVGVICDHADAQVLKRAERWGVPSTVLELKSFENKSAFNDAILEAAKSYQPDLICLAGYMRICGENLIHAFPNRIINIHPALLPSFRGLHAQRQAVEAGVKVSGCTVHFVGTGLDDGPIITQVAVPVYDDDTEATLADRILQQEHPAYVRVVTAFCADQLHIEGHHVSGMHSRPEK</sequence>
<evidence type="ECO:0000256" key="4">
    <source>
        <dbReference type="HAMAP-Rule" id="MF_01930"/>
    </source>
</evidence>
<protein>
    <recommendedName>
        <fullName evidence="4">Phosphoribosylglycinamide formyltransferase</fullName>
        <ecNumber evidence="4">2.1.2.2</ecNumber>
    </recommendedName>
    <alternativeName>
        <fullName evidence="4">5'-phosphoribosylglycinamide transformylase</fullName>
    </alternativeName>
    <alternativeName>
        <fullName evidence="4">GAR transformylase</fullName>
        <shortName evidence="4">GART</shortName>
    </alternativeName>
</protein>
<feature type="site" description="Raises pKa of active site His" evidence="4">
    <location>
        <position position="147"/>
    </location>
</feature>
<dbReference type="Gene3D" id="3.40.50.170">
    <property type="entry name" value="Formyl transferase, N-terminal domain"/>
    <property type="match status" value="1"/>
</dbReference>
<dbReference type="Proteomes" id="UP000003277">
    <property type="component" value="Unassembled WGS sequence"/>
</dbReference>
<dbReference type="Pfam" id="PF00551">
    <property type="entry name" value="Formyl_trans_N"/>
    <property type="match status" value="1"/>
</dbReference>
<keyword evidence="2 4" id="KW-0808">Transferase</keyword>
<feature type="binding site" evidence="4">
    <location>
        <position position="109"/>
    </location>
    <ligand>
        <name>(6R)-10-formyltetrahydrofolate</name>
        <dbReference type="ChEBI" id="CHEBI:195366"/>
    </ligand>
</feature>
<dbReference type="FunFam" id="3.40.50.170:FF:000007">
    <property type="entry name" value="Phosphoribosylglycinamide formyltransferase"/>
    <property type="match status" value="1"/>
</dbReference>
<comment type="catalytic activity">
    <reaction evidence="4">
        <text>N(1)-(5-phospho-beta-D-ribosyl)glycinamide + (6R)-10-formyltetrahydrofolate = N(2)-formyl-N(1)-(5-phospho-beta-D-ribosyl)glycinamide + (6S)-5,6,7,8-tetrahydrofolate + H(+)</text>
        <dbReference type="Rhea" id="RHEA:15053"/>
        <dbReference type="ChEBI" id="CHEBI:15378"/>
        <dbReference type="ChEBI" id="CHEBI:57453"/>
        <dbReference type="ChEBI" id="CHEBI:143788"/>
        <dbReference type="ChEBI" id="CHEBI:147286"/>
        <dbReference type="ChEBI" id="CHEBI:195366"/>
        <dbReference type="EC" id="2.1.2.2"/>
    </reaction>
</comment>
<gene>
    <name evidence="4" type="primary">purN</name>
    <name evidence="6" type="ORF">HMPREF9453_01731</name>
</gene>
<dbReference type="HOGENOM" id="CLU_038395_1_0_9"/>
<dbReference type="SUPFAM" id="SSF53328">
    <property type="entry name" value="Formyltransferase"/>
    <property type="match status" value="1"/>
</dbReference>
<organism evidence="6 7">
    <name type="scientific">Dialister succinatiphilus YIT 11850</name>
    <dbReference type="NCBI Taxonomy" id="742743"/>
    <lineage>
        <taxon>Bacteria</taxon>
        <taxon>Bacillati</taxon>
        <taxon>Bacillota</taxon>
        <taxon>Negativicutes</taxon>
        <taxon>Veillonellales</taxon>
        <taxon>Veillonellaceae</taxon>
        <taxon>Dialister</taxon>
    </lineage>
</organism>
<accession>H1D293</accession>
<proteinExistence type="inferred from homology"/>
<dbReference type="PATRIC" id="fig|742743.3.peg.1758"/>
<evidence type="ECO:0000256" key="1">
    <source>
        <dbReference type="ARBA" id="ARBA00005054"/>
    </source>
</evidence>
<dbReference type="STRING" id="742743.HMPREF9453_01731"/>
<comment type="function">
    <text evidence="4">Catalyzes the transfer of a formyl group from 10-formyltetrahydrofolate to 5-phospho-ribosyl-glycinamide (GAR), producing 5-phospho-ribosyl-N-formylglycinamide (FGAR) and tetrahydrofolate.</text>
</comment>
<dbReference type="EMBL" id="ADLT01000054">
    <property type="protein sequence ID" value="EHO62359.1"/>
    <property type="molecule type" value="Genomic_DNA"/>
</dbReference>
<dbReference type="RefSeq" id="WP_008860225.1">
    <property type="nucleotide sequence ID" value="NZ_JH591188.1"/>
</dbReference>
<dbReference type="AlphaFoldDB" id="H1D293"/>
<dbReference type="HAMAP" id="MF_01930">
    <property type="entry name" value="PurN"/>
    <property type="match status" value="1"/>
</dbReference>
<dbReference type="InterPro" id="IPR004607">
    <property type="entry name" value="GART"/>
</dbReference>
<reference evidence="6 7" key="1">
    <citation type="submission" date="2011-11" db="EMBL/GenBank/DDBJ databases">
        <title>The Genome Sequence of Dialister succinatiphilus YIT 11850.</title>
        <authorList>
            <consortium name="The Broad Institute Genome Sequencing Platform"/>
            <person name="Earl A."/>
            <person name="Ward D."/>
            <person name="Feldgarden M."/>
            <person name="Gevers D."/>
            <person name="Morotomi M."/>
            <person name="Young S.K."/>
            <person name="Zeng Q."/>
            <person name="Gargeya S."/>
            <person name="Fitzgerald M."/>
            <person name="Haas B."/>
            <person name="Abouelleil A."/>
            <person name="Alvarado L."/>
            <person name="Arachchi H.M."/>
            <person name="Berlin A."/>
            <person name="Brown A."/>
            <person name="Chapman S.B."/>
            <person name="Dunbar C."/>
            <person name="Gearin G."/>
            <person name="Goldberg J."/>
            <person name="Griggs A."/>
            <person name="Gujja S."/>
            <person name="Heiman D."/>
            <person name="Howarth C."/>
            <person name="Lui A."/>
            <person name="MacDonald P.J.P."/>
            <person name="Montmayeur A."/>
            <person name="Murphy C."/>
            <person name="Neiman D."/>
            <person name="Pearson M."/>
            <person name="Priest M."/>
            <person name="Roberts A."/>
            <person name="Saif S."/>
            <person name="Shea T."/>
            <person name="Sisk P."/>
            <person name="Stolte C."/>
            <person name="Sykes S."/>
            <person name="Wortman J."/>
            <person name="Nusbaum C."/>
            <person name="Birren B."/>
        </authorList>
    </citation>
    <scope>NUCLEOTIDE SEQUENCE [LARGE SCALE GENOMIC DNA]</scope>
    <source>
        <strain evidence="6 7">YIT 11850</strain>
    </source>
</reference>
<evidence type="ECO:0000313" key="7">
    <source>
        <dbReference type="Proteomes" id="UP000003277"/>
    </source>
</evidence>
<keyword evidence="3 4" id="KW-0658">Purine biosynthesis</keyword>
<dbReference type="GO" id="GO:0005829">
    <property type="term" value="C:cytosol"/>
    <property type="evidence" value="ECO:0007669"/>
    <property type="project" value="TreeGrafter"/>
</dbReference>
<evidence type="ECO:0000313" key="6">
    <source>
        <dbReference type="EMBL" id="EHO62359.1"/>
    </source>
</evidence>
<dbReference type="NCBIfam" id="TIGR00639">
    <property type="entry name" value="PurN"/>
    <property type="match status" value="1"/>
</dbReference>
<evidence type="ECO:0000256" key="3">
    <source>
        <dbReference type="ARBA" id="ARBA00022755"/>
    </source>
</evidence>
<dbReference type="InterPro" id="IPR036477">
    <property type="entry name" value="Formyl_transf_N_sf"/>
</dbReference>
<comment type="similarity">
    <text evidence="4">Belongs to the GART family.</text>
</comment>
<feature type="binding site" evidence="4">
    <location>
        <begin position="14"/>
        <end position="16"/>
    </location>
    <ligand>
        <name>N(1)-(5-phospho-beta-D-ribosyl)glycinamide</name>
        <dbReference type="ChEBI" id="CHEBI:143788"/>
    </ligand>
</feature>
<comment type="pathway">
    <text evidence="1 4">Purine metabolism; IMP biosynthesis via de novo pathway; N(2)-formyl-N(1)-(5-phospho-D-ribosyl)glycinamide from N(1)-(5-phospho-D-ribosyl)glycinamide (10-formyl THF route): step 1/1.</text>
</comment>
<dbReference type="CDD" id="cd08645">
    <property type="entry name" value="FMT_core_GART"/>
    <property type="match status" value="1"/>
</dbReference>
<dbReference type="eggNOG" id="COG0299">
    <property type="taxonomic scope" value="Bacteria"/>
</dbReference>
<feature type="binding site" evidence="4">
    <location>
        <position position="67"/>
    </location>
    <ligand>
        <name>(6R)-10-formyltetrahydrofolate</name>
        <dbReference type="ChEBI" id="CHEBI:195366"/>
    </ligand>
</feature>
<feature type="active site" description="Proton donor" evidence="4">
    <location>
        <position position="111"/>
    </location>
</feature>
<name>H1D293_9FIRM</name>
<dbReference type="InterPro" id="IPR002376">
    <property type="entry name" value="Formyl_transf_N"/>
</dbReference>
<dbReference type="GO" id="GO:0006189">
    <property type="term" value="P:'de novo' IMP biosynthetic process"/>
    <property type="evidence" value="ECO:0007669"/>
    <property type="project" value="UniProtKB-UniRule"/>
</dbReference>
<dbReference type="GO" id="GO:0004644">
    <property type="term" value="F:phosphoribosylglycinamide formyltransferase activity"/>
    <property type="evidence" value="ECO:0007669"/>
    <property type="project" value="UniProtKB-UniRule"/>
</dbReference>
<dbReference type="PANTHER" id="PTHR43369">
    <property type="entry name" value="PHOSPHORIBOSYLGLYCINAMIDE FORMYLTRANSFERASE"/>
    <property type="match status" value="1"/>
</dbReference>
<dbReference type="EC" id="2.1.2.2" evidence="4"/>
<evidence type="ECO:0000256" key="2">
    <source>
        <dbReference type="ARBA" id="ARBA00022679"/>
    </source>
</evidence>
<dbReference type="OrthoDB" id="9806170at2"/>
<evidence type="ECO:0000259" key="5">
    <source>
        <dbReference type="Pfam" id="PF00551"/>
    </source>
</evidence>
<keyword evidence="7" id="KW-1185">Reference proteome</keyword>
<dbReference type="PANTHER" id="PTHR43369:SF2">
    <property type="entry name" value="PHOSPHORIBOSYLGLYCINAMIDE FORMYLTRANSFERASE"/>
    <property type="match status" value="1"/>
</dbReference>
<dbReference type="UniPathway" id="UPA00074">
    <property type="reaction ID" value="UER00126"/>
</dbReference>